<keyword evidence="2" id="KW-0472">Membrane</keyword>
<protein>
    <submittedName>
        <fullName evidence="4">UBA/THIF-type NAD/FAD binding protein</fullName>
    </submittedName>
</protein>
<dbReference type="PANTHER" id="PTHR43267:SF2">
    <property type="entry name" value="TRNA THREONYLCARBAMOYLADENOSINE DEHYDRATASE 1-RELATED"/>
    <property type="match status" value="1"/>
</dbReference>
<dbReference type="AlphaFoldDB" id="A0A9K3KDG1"/>
<feature type="region of interest" description="Disordered" evidence="1">
    <location>
        <begin position="48"/>
        <end position="77"/>
    </location>
</feature>
<reference evidence="4" key="1">
    <citation type="journal article" date="2021" name="Sci. Rep.">
        <title>Diploid genomic architecture of Nitzschia inconspicua, an elite biomass production diatom.</title>
        <authorList>
            <person name="Oliver A."/>
            <person name="Podell S."/>
            <person name="Pinowska A."/>
            <person name="Traller J.C."/>
            <person name="Smith S.R."/>
            <person name="McClure R."/>
            <person name="Beliaev A."/>
            <person name="Bohutskyi P."/>
            <person name="Hill E.A."/>
            <person name="Rabines A."/>
            <person name="Zheng H."/>
            <person name="Allen L.Z."/>
            <person name="Kuo A."/>
            <person name="Grigoriev I.V."/>
            <person name="Allen A.E."/>
            <person name="Hazlebeck D."/>
            <person name="Allen E.E."/>
        </authorList>
    </citation>
    <scope>NUCLEOTIDE SEQUENCE</scope>
    <source>
        <strain evidence="4">Hildebrandi</strain>
    </source>
</reference>
<feature type="domain" description="THIF-type NAD/FAD binding fold" evidence="3">
    <location>
        <begin position="88"/>
        <end position="375"/>
    </location>
</feature>
<dbReference type="EMBL" id="JAGRRH010000027">
    <property type="protein sequence ID" value="KAG7340923.1"/>
    <property type="molecule type" value="Genomic_DNA"/>
</dbReference>
<keyword evidence="2" id="KW-1133">Transmembrane helix</keyword>
<name>A0A9K3KDG1_9STRA</name>
<evidence type="ECO:0000313" key="5">
    <source>
        <dbReference type="Proteomes" id="UP000693970"/>
    </source>
</evidence>
<reference evidence="4" key="2">
    <citation type="submission" date="2021-04" db="EMBL/GenBank/DDBJ databases">
        <authorList>
            <person name="Podell S."/>
        </authorList>
    </citation>
    <scope>NUCLEOTIDE SEQUENCE</scope>
    <source>
        <strain evidence="4">Hildebrandi</strain>
    </source>
</reference>
<gene>
    <name evidence="4" type="ORF">IV203_024466</name>
</gene>
<dbReference type="Proteomes" id="UP000693970">
    <property type="component" value="Unassembled WGS sequence"/>
</dbReference>
<dbReference type="PANTHER" id="PTHR43267">
    <property type="entry name" value="TRNA THREONYLCARBAMOYLADENOSINE DEHYDRATASE"/>
    <property type="match status" value="1"/>
</dbReference>
<evidence type="ECO:0000259" key="3">
    <source>
        <dbReference type="Pfam" id="PF00899"/>
    </source>
</evidence>
<feature type="transmembrane region" description="Helical" evidence="2">
    <location>
        <begin position="18"/>
        <end position="38"/>
    </location>
</feature>
<evidence type="ECO:0000313" key="4">
    <source>
        <dbReference type="EMBL" id="KAG7340923.1"/>
    </source>
</evidence>
<feature type="compositionally biased region" description="Polar residues" evidence="1">
    <location>
        <begin position="49"/>
        <end position="74"/>
    </location>
</feature>
<sequence length="508" mass="56175">MPLQSINNDQHRQSSQSVWFLVGGFLTGALSMATLGWIQQRIRQHQQKSNHNVSNYSTRKLSSNGQNNRNSANLPTIVPTELRNEQLSRHTLYFGEDGMKSLQNAKVCIVGVGGVGSHAACMLARGGVTHLRLIDFDQVTLSSLNRHACATLQDVGIPKVICVQKLCHQLGVPNVDAIAEMYTATSGPQLLQLPPDQNKWDIIIDCIDDVPTKAALLSHCLQNQIRVLSCMGAGGKSDMTRLHLSDLRTASRDPLASKLRQTLKKVMQQEQQQQQQQQEQPSSTSNTTTKTKLGKDNVDPSSYLDDMDQLTIIYSSEKTVMKLANLTEEQQEQRDKSQFGAVDKFRIRILPVLGPLPAIMGQSLAAVALCELGQKPIHQPVTGERVGKNVRHKIYQHLTTREQKIRSGDLKIAGGASYTGPIQIDGDDVEYLLGVWRNKCAVTGTRLGTTLSLVRWDTGKPATVDNLVLLASHALQKYDQEGKESIPLPIQQRIEQRLAGCRDLNAEF</sequence>
<dbReference type="GO" id="GO:0061503">
    <property type="term" value="F:tRNA threonylcarbamoyladenosine dehydratase"/>
    <property type="evidence" value="ECO:0007669"/>
    <property type="project" value="TreeGrafter"/>
</dbReference>
<evidence type="ECO:0000256" key="1">
    <source>
        <dbReference type="SAM" id="MobiDB-lite"/>
    </source>
</evidence>
<dbReference type="OrthoDB" id="10265862at2759"/>
<dbReference type="InterPro" id="IPR045886">
    <property type="entry name" value="ThiF/MoeB/HesA"/>
</dbReference>
<organism evidence="4 5">
    <name type="scientific">Nitzschia inconspicua</name>
    <dbReference type="NCBI Taxonomy" id="303405"/>
    <lineage>
        <taxon>Eukaryota</taxon>
        <taxon>Sar</taxon>
        <taxon>Stramenopiles</taxon>
        <taxon>Ochrophyta</taxon>
        <taxon>Bacillariophyta</taxon>
        <taxon>Bacillariophyceae</taxon>
        <taxon>Bacillariophycidae</taxon>
        <taxon>Bacillariales</taxon>
        <taxon>Bacillariaceae</taxon>
        <taxon>Nitzschia</taxon>
    </lineage>
</organism>
<feature type="compositionally biased region" description="Low complexity" evidence="1">
    <location>
        <begin position="268"/>
        <end position="291"/>
    </location>
</feature>
<evidence type="ECO:0000256" key="2">
    <source>
        <dbReference type="SAM" id="Phobius"/>
    </source>
</evidence>
<comment type="caution">
    <text evidence="4">The sequence shown here is derived from an EMBL/GenBank/DDBJ whole genome shotgun (WGS) entry which is preliminary data.</text>
</comment>
<dbReference type="GO" id="GO:0061504">
    <property type="term" value="P:cyclic threonylcarbamoyladenosine biosynthetic process"/>
    <property type="evidence" value="ECO:0007669"/>
    <property type="project" value="TreeGrafter"/>
</dbReference>
<feature type="region of interest" description="Disordered" evidence="1">
    <location>
        <begin position="263"/>
        <end position="302"/>
    </location>
</feature>
<accession>A0A9K3KDG1</accession>
<proteinExistence type="predicted"/>
<keyword evidence="2" id="KW-0812">Transmembrane</keyword>
<dbReference type="Pfam" id="PF00899">
    <property type="entry name" value="ThiF"/>
    <property type="match status" value="1"/>
</dbReference>
<dbReference type="InterPro" id="IPR000594">
    <property type="entry name" value="ThiF_NAD_FAD-bd"/>
</dbReference>
<keyword evidence="5" id="KW-1185">Reference proteome</keyword>